<proteinExistence type="predicted"/>
<sequence>MRNNIYSILRGKFLVSDDAFKNWRVIIFISVLAIVMIASSHSADQKVYEIAKMKNEVKELRSAFVDGRSKLMRLKMESSIIEKVAEDGIVISEIPPRKIKVKSSIPD</sequence>
<keyword evidence="1" id="KW-0472">Membrane</keyword>
<keyword evidence="2" id="KW-0489">Methyltransferase</keyword>
<evidence type="ECO:0000313" key="3">
    <source>
        <dbReference type="Proteomes" id="UP000321578"/>
    </source>
</evidence>
<organism evidence="2 3">
    <name type="scientific">Subsaximicrobium wynnwilliamsii</name>
    <dbReference type="NCBI Taxonomy" id="291179"/>
    <lineage>
        <taxon>Bacteria</taxon>
        <taxon>Pseudomonadati</taxon>
        <taxon>Bacteroidota</taxon>
        <taxon>Flavobacteriia</taxon>
        <taxon>Flavobacteriales</taxon>
        <taxon>Flavobacteriaceae</taxon>
        <taxon>Subsaximicrobium</taxon>
    </lineage>
</organism>
<feature type="transmembrane region" description="Helical" evidence="1">
    <location>
        <begin position="23"/>
        <end position="43"/>
    </location>
</feature>
<keyword evidence="1" id="KW-0812">Transmembrane</keyword>
<gene>
    <name evidence="2" type="ORF">ESY86_09360</name>
</gene>
<dbReference type="GO" id="GO:0032259">
    <property type="term" value="P:methylation"/>
    <property type="evidence" value="ECO:0007669"/>
    <property type="project" value="UniProtKB-KW"/>
</dbReference>
<dbReference type="GO" id="GO:0008168">
    <property type="term" value="F:methyltransferase activity"/>
    <property type="evidence" value="ECO:0007669"/>
    <property type="project" value="UniProtKB-KW"/>
</dbReference>
<dbReference type="RefSeq" id="WP_147086325.1">
    <property type="nucleotide sequence ID" value="NZ_VORM01000008.1"/>
</dbReference>
<dbReference type="Pfam" id="PF19579">
    <property type="entry name" value="FtsL_2"/>
    <property type="match status" value="1"/>
</dbReference>
<dbReference type="InterPro" id="IPR045755">
    <property type="entry name" value="FtsL-like"/>
</dbReference>
<dbReference type="AlphaFoldDB" id="A0A5C6ZJK8"/>
<dbReference type="OrthoDB" id="1132266at2"/>
<name>A0A5C6ZJK8_9FLAO</name>
<accession>A0A5C6ZJK8</accession>
<keyword evidence="1" id="KW-1133">Transmembrane helix</keyword>
<evidence type="ECO:0000313" key="2">
    <source>
        <dbReference type="EMBL" id="TXD89242.1"/>
    </source>
</evidence>
<dbReference type="Proteomes" id="UP000321578">
    <property type="component" value="Unassembled WGS sequence"/>
</dbReference>
<evidence type="ECO:0000256" key="1">
    <source>
        <dbReference type="SAM" id="Phobius"/>
    </source>
</evidence>
<dbReference type="EMBL" id="VORO01000008">
    <property type="protein sequence ID" value="TXD89242.1"/>
    <property type="molecule type" value="Genomic_DNA"/>
</dbReference>
<comment type="caution">
    <text evidence="2">The sequence shown here is derived from an EMBL/GenBank/DDBJ whole genome shotgun (WGS) entry which is preliminary data.</text>
</comment>
<keyword evidence="3" id="KW-1185">Reference proteome</keyword>
<reference evidence="2 3" key="1">
    <citation type="submission" date="2019-08" db="EMBL/GenBank/DDBJ databases">
        <title>Genomes of Subsaximicrobium wynnwilliamsii strains.</title>
        <authorList>
            <person name="Bowman J.P."/>
        </authorList>
    </citation>
    <scope>NUCLEOTIDE SEQUENCE [LARGE SCALE GENOMIC DNA]</scope>
    <source>
        <strain evidence="2 3">2-80-2</strain>
    </source>
</reference>
<keyword evidence="2" id="KW-0808">Transferase</keyword>
<protein>
    <submittedName>
        <fullName evidence="2">S-adenosyl-methyltransferase</fullName>
    </submittedName>
</protein>